<dbReference type="OrthoDB" id="10021397at2759"/>
<evidence type="ECO:0000256" key="2">
    <source>
        <dbReference type="ARBA" id="ARBA00022692"/>
    </source>
</evidence>
<dbReference type="GO" id="GO:0005886">
    <property type="term" value="C:plasma membrane"/>
    <property type="evidence" value="ECO:0007669"/>
    <property type="project" value="TreeGrafter"/>
</dbReference>
<feature type="transmembrane region" description="Helical" evidence="6">
    <location>
        <begin position="249"/>
        <end position="269"/>
    </location>
</feature>
<name>A0A0D2F3D6_9EURO</name>
<feature type="transmembrane region" description="Helical" evidence="6">
    <location>
        <begin position="356"/>
        <end position="377"/>
    </location>
</feature>
<organism evidence="8 9">
    <name type="scientific">Exophiala xenobiotica</name>
    <dbReference type="NCBI Taxonomy" id="348802"/>
    <lineage>
        <taxon>Eukaryota</taxon>
        <taxon>Fungi</taxon>
        <taxon>Dikarya</taxon>
        <taxon>Ascomycota</taxon>
        <taxon>Pezizomycotina</taxon>
        <taxon>Eurotiomycetes</taxon>
        <taxon>Chaetothyriomycetidae</taxon>
        <taxon>Chaetothyriales</taxon>
        <taxon>Herpotrichiellaceae</taxon>
        <taxon>Exophiala</taxon>
    </lineage>
</organism>
<dbReference type="AlphaFoldDB" id="A0A0D2F3D6"/>
<dbReference type="PANTHER" id="PTHR23501">
    <property type="entry name" value="MAJOR FACILITATOR SUPERFAMILY"/>
    <property type="match status" value="1"/>
</dbReference>
<keyword evidence="4 6" id="KW-0472">Membrane</keyword>
<evidence type="ECO:0000256" key="1">
    <source>
        <dbReference type="ARBA" id="ARBA00004141"/>
    </source>
</evidence>
<feature type="transmembrane region" description="Helical" evidence="6">
    <location>
        <begin position="184"/>
        <end position="209"/>
    </location>
</feature>
<evidence type="ECO:0000256" key="5">
    <source>
        <dbReference type="SAM" id="MobiDB-lite"/>
    </source>
</evidence>
<sequence length="662" mass="71653">MTSRTPSFISLKKTQRTSSPPPADHDQFAAMSYDEAQRKDAPSPVLSDASLPRQDRAKIDPPPGRDRTDMKALEEAEADSEANYQPKTVKFWMVMLGLYFALFVVALDRTIISVAIPEITDTFHSLDDVGWYGSAYMITGASFSLIFGKIYKHYSIKSVFLGSIFLFEVGSAICGAAPSSIALIIGRAIAGLGSSGIFTGGMMVIVPLIPLRKRPIYYGLFGAVFGIASVLGPFLGGAFTDSVSWRWCFYINLPIGAFTILSIVLFLHIKPPPPEKLSLAQQFLRMDPIGTLIFVPSIVCLVLALQWGGSEYPWSSGKIVGLLVTCGVLFVAFWVLQAAKPATATVPMRIATQRSVLGGVIFLFLLNGSLFAIVYFLPIWFEAVKAETAIHAGISLFPLVISLVVMSIFAGGFTQRVGYYMPPILVSPILTTVGAALLTQLQPTTGSSKWIGYQVLYGFGTGMAMQTVNMAAQAVLDRSDISTGMALNFFGQNLGGAIFVPVAQTIFQNLLQKQLSDIPGVNGTNLDSVGILNLRNTVPQQSLPEVKAAFNSSVTRCIFVSVALSAASLFPALIMEWRNIKQGTEVKATRDIESAKDHQSAAEDASSLDEKDVVVVKKNENRGSKLRAEYWREPAAKGNGEDETPPHDAENDGVRGDDVEGR</sequence>
<feature type="transmembrane region" description="Helical" evidence="6">
    <location>
        <begin position="216"/>
        <end position="237"/>
    </location>
</feature>
<dbReference type="InterPro" id="IPR020846">
    <property type="entry name" value="MFS_dom"/>
</dbReference>
<feature type="domain" description="Major facilitator superfamily (MFS) profile" evidence="7">
    <location>
        <begin position="94"/>
        <end position="578"/>
    </location>
</feature>
<keyword evidence="2 6" id="KW-0812">Transmembrane</keyword>
<feature type="transmembrane region" description="Helical" evidence="6">
    <location>
        <begin position="289"/>
        <end position="307"/>
    </location>
</feature>
<dbReference type="FunFam" id="1.20.1250.20:FF:000196">
    <property type="entry name" value="MFS toxin efflux pump (AflT)"/>
    <property type="match status" value="1"/>
</dbReference>
<evidence type="ECO:0000313" key="9">
    <source>
        <dbReference type="Proteomes" id="UP000054342"/>
    </source>
</evidence>
<feature type="region of interest" description="Disordered" evidence="5">
    <location>
        <begin position="625"/>
        <end position="662"/>
    </location>
</feature>
<proteinExistence type="predicted"/>
<dbReference type="InterPro" id="IPR011701">
    <property type="entry name" value="MFS"/>
</dbReference>
<comment type="subcellular location">
    <subcellularLocation>
        <location evidence="1">Membrane</location>
        <topology evidence="1">Multi-pass membrane protein</topology>
    </subcellularLocation>
</comment>
<feature type="transmembrane region" description="Helical" evidence="6">
    <location>
        <begin position="450"/>
        <end position="472"/>
    </location>
</feature>
<reference evidence="8 9" key="1">
    <citation type="submission" date="2015-01" db="EMBL/GenBank/DDBJ databases">
        <title>The Genome Sequence of Exophiala xenobiotica CBS118157.</title>
        <authorList>
            <consortium name="The Broad Institute Genomics Platform"/>
            <person name="Cuomo C."/>
            <person name="de Hoog S."/>
            <person name="Gorbushina A."/>
            <person name="Stielow B."/>
            <person name="Teixiera M."/>
            <person name="Abouelleil A."/>
            <person name="Chapman S.B."/>
            <person name="Priest M."/>
            <person name="Young S.K."/>
            <person name="Wortman J."/>
            <person name="Nusbaum C."/>
            <person name="Birren B."/>
        </authorList>
    </citation>
    <scope>NUCLEOTIDE SEQUENCE [LARGE SCALE GENOMIC DNA]</scope>
    <source>
        <strain evidence="8 9">CBS 118157</strain>
    </source>
</reference>
<evidence type="ECO:0000259" key="7">
    <source>
        <dbReference type="PROSITE" id="PS50850"/>
    </source>
</evidence>
<feature type="transmembrane region" description="Helical" evidence="6">
    <location>
        <begin position="319"/>
        <end position="336"/>
    </location>
</feature>
<feature type="transmembrane region" description="Helical" evidence="6">
    <location>
        <begin position="91"/>
        <end position="117"/>
    </location>
</feature>
<feature type="transmembrane region" description="Helical" evidence="6">
    <location>
        <begin position="159"/>
        <end position="178"/>
    </location>
</feature>
<evidence type="ECO:0000313" key="8">
    <source>
        <dbReference type="EMBL" id="KIW61440.1"/>
    </source>
</evidence>
<dbReference type="Pfam" id="PF07690">
    <property type="entry name" value="MFS_1"/>
    <property type="match status" value="1"/>
</dbReference>
<evidence type="ECO:0000256" key="6">
    <source>
        <dbReference type="SAM" id="Phobius"/>
    </source>
</evidence>
<dbReference type="GeneID" id="25323468"/>
<feature type="region of interest" description="Disordered" evidence="5">
    <location>
        <begin position="591"/>
        <end position="610"/>
    </location>
</feature>
<dbReference type="InterPro" id="IPR036259">
    <property type="entry name" value="MFS_trans_sf"/>
</dbReference>
<dbReference type="GO" id="GO:0022857">
    <property type="term" value="F:transmembrane transporter activity"/>
    <property type="evidence" value="ECO:0007669"/>
    <property type="project" value="InterPro"/>
</dbReference>
<feature type="region of interest" description="Disordered" evidence="5">
    <location>
        <begin position="1"/>
        <end position="69"/>
    </location>
</feature>
<evidence type="ECO:0000256" key="4">
    <source>
        <dbReference type="ARBA" id="ARBA00023136"/>
    </source>
</evidence>
<accession>A0A0D2F3D6</accession>
<keyword evidence="9" id="KW-1185">Reference proteome</keyword>
<dbReference type="RefSeq" id="XP_013322024.1">
    <property type="nucleotide sequence ID" value="XM_013466570.1"/>
</dbReference>
<protein>
    <recommendedName>
        <fullName evidence="7">Major facilitator superfamily (MFS) profile domain-containing protein</fullName>
    </recommendedName>
</protein>
<feature type="compositionally biased region" description="Basic and acidic residues" evidence="5">
    <location>
        <begin position="53"/>
        <end position="69"/>
    </location>
</feature>
<dbReference type="SUPFAM" id="SSF103473">
    <property type="entry name" value="MFS general substrate transporter"/>
    <property type="match status" value="1"/>
</dbReference>
<dbReference type="Gene3D" id="1.20.1720.10">
    <property type="entry name" value="Multidrug resistance protein D"/>
    <property type="match status" value="1"/>
</dbReference>
<dbReference type="Gene3D" id="1.20.1250.20">
    <property type="entry name" value="MFS general substrate transporter like domains"/>
    <property type="match status" value="1"/>
</dbReference>
<feature type="transmembrane region" description="Helical" evidence="6">
    <location>
        <begin position="129"/>
        <end position="147"/>
    </location>
</feature>
<dbReference type="Proteomes" id="UP000054342">
    <property type="component" value="Unassembled WGS sequence"/>
</dbReference>
<dbReference type="HOGENOM" id="CLU_000960_22_1_1"/>
<dbReference type="CDD" id="cd17502">
    <property type="entry name" value="MFS_Azr1_MDR_like"/>
    <property type="match status" value="1"/>
</dbReference>
<feature type="transmembrane region" description="Helical" evidence="6">
    <location>
        <begin position="484"/>
        <end position="507"/>
    </location>
</feature>
<gene>
    <name evidence="8" type="ORF">PV05_01560</name>
</gene>
<dbReference type="FunFam" id="1.20.1720.10:FF:000012">
    <property type="entry name" value="MFS toxin efflux pump (AflT)"/>
    <property type="match status" value="1"/>
</dbReference>
<feature type="transmembrane region" description="Helical" evidence="6">
    <location>
        <begin position="553"/>
        <end position="574"/>
    </location>
</feature>
<dbReference type="EMBL" id="KN847317">
    <property type="protein sequence ID" value="KIW61440.1"/>
    <property type="molecule type" value="Genomic_DNA"/>
</dbReference>
<dbReference type="PROSITE" id="PS50850">
    <property type="entry name" value="MFS"/>
    <property type="match status" value="1"/>
</dbReference>
<dbReference type="PANTHER" id="PTHR23501:SF201">
    <property type="entry name" value="MFS AFLATOXIN EFFLUX PUMP"/>
    <property type="match status" value="1"/>
</dbReference>
<feature type="transmembrane region" description="Helical" evidence="6">
    <location>
        <begin position="389"/>
        <end position="410"/>
    </location>
</feature>
<keyword evidence="3 6" id="KW-1133">Transmembrane helix</keyword>
<feature type="compositionally biased region" description="Basic and acidic residues" evidence="5">
    <location>
        <begin position="625"/>
        <end position="635"/>
    </location>
</feature>
<evidence type="ECO:0000256" key="3">
    <source>
        <dbReference type="ARBA" id="ARBA00022989"/>
    </source>
</evidence>
<feature type="compositionally biased region" description="Basic and acidic residues" evidence="5">
    <location>
        <begin position="644"/>
        <end position="662"/>
    </location>
</feature>
<feature type="compositionally biased region" description="Basic and acidic residues" evidence="5">
    <location>
        <begin position="591"/>
        <end position="601"/>
    </location>
</feature>
<feature type="transmembrane region" description="Helical" evidence="6">
    <location>
        <begin position="417"/>
        <end position="438"/>
    </location>
</feature>